<sequence>MSVSRYLDFMRFSLPETKLFSIGKKKSFA</sequence>
<dbReference type="AlphaFoldDB" id="A0A382P8N7"/>
<organism evidence="1">
    <name type="scientific">marine metagenome</name>
    <dbReference type="NCBI Taxonomy" id="408172"/>
    <lineage>
        <taxon>unclassified sequences</taxon>
        <taxon>metagenomes</taxon>
        <taxon>ecological metagenomes</taxon>
    </lineage>
</organism>
<gene>
    <name evidence="1" type="ORF">METZ01_LOCUS322618</name>
</gene>
<name>A0A382P8N7_9ZZZZ</name>
<evidence type="ECO:0000313" key="1">
    <source>
        <dbReference type="EMBL" id="SVC69764.1"/>
    </source>
</evidence>
<protein>
    <submittedName>
        <fullName evidence="1">Uncharacterized protein</fullName>
    </submittedName>
</protein>
<accession>A0A382P8N7</accession>
<proteinExistence type="predicted"/>
<dbReference type="EMBL" id="UINC01105661">
    <property type="protein sequence ID" value="SVC69764.1"/>
    <property type="molecule type" value="Genomic_DNA"/>
</dbReference>
<reference evidence="1" key="1">
    <citation type="submission" date="2018-05" db="EMBL/GenBank/DDBJ databases">
        <authorList>
            <person name="Lanie J.A."/>
            <person name="Ng W.-L."/>
            <person name="Kazmierczak K.M."/>
            <person name="Andrzejewski T.M."/>
            <person name="Davidsen T.M."/>
            <person name="Wayne K.J."/>
            <person name="Tettelin H."/>
            <person name="Glass J.I."/>
            <person name="Rusch D."/>
            <person name="Podicherti R."/>
            <person name="Tsui H.-C.T."/>
            <person name="Winkler M.E."/>
        </authorList>
    </citation>
    <scope>NUCLEOTIDE SEQUENCE</scope>
</reference>